<dbReference type="SUPFAM" id="SSF53335">
    <property type="entry name" value="S-adenosyl-L-methionine-dependent methyltransferases"/>
    <property type="match status" value="1"/>
</dbReference>
<dbReference type="SUPFAM" id="SSF55545">
    <property type="entry name" value="beta-N-acetylhexosaminidase-like domain"/>
    <property type="match status" value="1"/>
</dbReference>
<dbReference type="InterPro" id="IPR025799">
    <property type="entry name" value="Arg_MeTrfase"/>
</dbReference>
<dbReference type="InterPro" id="IPR029063">
    <property type="entry name" value="SAM-dependent_MTases_sf"/>
</dbReference>
<keyword evidence="4" id="KW-0805">Transcription regulation</keyword>
<evidence type="ECO:0000256" key="1">
    <source>
        <dbReference type="ARBA" id="ARBA00011925"/>
    </source>
</evidence>
<feature type="domain" description="Beta-hexosaminidase eukaryotic type N-terminal" evidence="7">
    <location>
        <begin position="1"/>
        <end position="51"/>
    </location>
</feature>
<dbReference type="InterPro" id="IPR029019">
    <property type="entry name" value="HEX_eukaryotic_N"/>
</dbReference>
<dbReference type="EC" id="2.1.1.319" evidence="1"/>
<organism evidence="8 9">
    <name type="scientific">Senna tora</name>
    <dbReference type="NCBI Taxonomy" id="362788"/>
    <lineage>
        <taxon>Eukaryota</taxon>
        <taxon>Viridiplantae</taxon>
        <taxon>Streptophyta</taxon>
        <taxon>Embryophyta</taxon>
        <taxon>Tracheophyta</taxon>
        <taxon>Spermatophyta</taxon>
        <taxon>Magnoliopsida</taxon>
        <taxon>eudicotyledons</taxon>
        <taxon>Gunneridae</taxon>
        <taxon>Pentapetalae</taxon>
        <taxon>rosids</taxon>
        <taxon>fabids</taxon>
        <taxon>Fabales</taxon>
        <taxon>Fabaceae</taxon>
        <taxon>Caesalpinioideae</taxon>
        <taxon>Cassia clade</taxon>
        <taxon>Senna</taxon>
    </lineage>
</organism>
<keyword evidence="8" id="KW-0808">Transferase</keyword>
<sequence length="232" mass="25117">MQTLAIAVADANASLHHGGDESYSLAISPSGSTNLTVATPWGAIRGLETFSHSFPLVVPWEPGLANKGSYGSDMVYSPQKPSHHRILPQSHLTVDFTIQQYSGYDSLVSKLLEAGVRLDKLLAVTIDDIGKETFIMGGALDPFKSETHNLKREIASQQYTMAGAKHVYAVEASVMAEYAQELIAGNPTLGQRIIVIKGKVEDFELPEKADILISEPMGFSKENFSIDLQAPS</sequence>
<accession>A0A834WZ64</accession>
<comment type="catalytic activity">
    <reaction evidence="6">
        <text>L-arginyl-[protein] + 2 S-adenosyl-L-methionine = N(omega),N(omega)-dimethyl-L-arginyl-[protein] + 2 S-adenosyl-L-homocysteine + 2 H(+)</text>
        <dbReference type="Rhea" id="RHEA:48096"/>
        <dbReference type="Rhea" id="RHEA-COMP:10532"/>
        <dbReference type="Rhea" id="RHEA-COMP:11991"/>
        <dbReference type="ChEBI" id="CHEBI:15378"/>
        <dbReference type="ChEBI" id="CHEBI:29965"/>
        <dbReference type="ChEBI" id="CHEBI:57856"/>
        <dbReference type="ChEBI" id="CHEBI:59789"/>
        <dbReference type="ChEBI" id="CHEBI:61897"/>
        <dbReference type="EC" id="2.1.1.319"/>
    </reaction>
</comment>
<evidence type="ECO:0000313" key="8">
    <source>
        <dbReference type="EMBL" id="KAF7835535.1"/>
    </source>
</evidence>
<dbReference type="Proteomes" id="UP000634136">
    <property type="component" value="Unassembled WGS sequence"/>
</dbReference>
<evidence type="ECO:0000256" key="6">
    <source>
        <dbReference type="ARBA" id="ARBA00049086"/>
    </source>
</evidence>
<dbReference type="PANTHER" id="PTHR11006">
    <property type="entry name" value="PROTEIN ARGININE N-METHYLTRANSFERASE"/>
    <property type="match status" value="1"/>
</dbReference>
<dbReference type="GO" id="GO:0070611">
    <property type="term" value="F:histone H3R2 methyltransferase activity"/>
    <property type="evidence" value="ECO:0007669"/>
    <property type="project" value="TreeGrafter"/>
</dbReference>
<dbReference type="InterPro" id="IPR029018">
    <property type="entry name" value="Hex-like_dom2"/>
</dbReference>
<dbReference type="EMBL" id="JAAIUW010000004">
    <property type="protein sequence ID" value="KAF7835535.1"/>
    <property type="molecule type" value="Genomic_DNA"/>
</dbReference>
<dbReference type="Pfam" id="PF14845">
    <property type="entry name" value="Glycohydro_20b2"/>
    <property type="match status" value="1"/>
</dbReference>
<evidence type="ECO:0000256" key="3">
    <source>
        <dbReference type="ARBA" id="ARBA00022801"/>
    </source>
</evidence>
<dbReference type="OrthoDB" id="428159at2759"/>
<dbReference type="Gene3D" id="3.40.50.150">
    <property type="entry name" value="Vaccinia Virus protein VP39"/>
    <property type="match status" value="1"/>
</dbReference>
<dbReference type="Gene3D" id="3.30.379.10">
    <property type="entry name" value="Chitobiase/beta-hexosaminidase domain 2-like"/>
    <property type="match status" value="1"/>
</dbReference>
<evidence type="ECO:0000256" key="4">
    <source>
        <dbReference type="ARBA" id="ARBA00023015"/>
    </source>
</evidence>
<keyword evidence="5" id="KW-0804">Transcription</keyword>
<keyword evidence="3" id="KW-0378">Hydrolase</keyword>
<dbReference type="GO" id="GO:0035242">
    <property type="term" value="F:protein-arginine omega-N asymmetric methyltransferase activity"/>
    <property type="evidence" value="ECO:0007669"/>
    <property type="project" value="UniProtKB-EC"/>
</dbReference>
<name>A0A834WZ64_9FABA</name>
<evidence type="ECO:0000256" key="5">
    <source>
        <dbReference type="ARBA" id="ARBA00023163"/>
    </source>
</evidence>
<keyword evidence="2" id="KW-0949">S-adenosyl-L-methionine</keyword>
<dbReference type="GO" id="GO:0032259">
    <property type="term" value="P:methylation"/>
    <property type="evidence" value="ECO:0007669"/>
    <property type="project" value="UniProtKB-KW"/>
</dbReference>
<keyword evidence="8" id="KW-0489">Methyltransferase</keyword>
<proteinExistence type="predicted"/>
<comment type="caution">
    <text evidence="8">The sequence shown here is derived from an EMBL/GenBank/DDBJ whole genome shotgun (WGS) entry which is preliminary data.</text>
</comment>
<evidence type="ECO:0000313" key="9">
    <source>
        <dbReference type="Proteomes" id="UP000634136"/>
    </source>
</evidence>
<reference evidence="8" key="1">
    <citation type="submission" date="2020-09" db="EMBL/GenBank/DDBJ databases">
        <title>Genome-Enabled Discovery of Anthraquinone Biosynthesis in Senna tora.</title>
        <authorList>
            <person name="Kang S.-H."/>
            <person name="Pandey R.P."/>
            <person name="Lee C.-M."/>
            <person name="Sim J.-S."/>
            <person name="Jeong J.-T."/>
            <person name="Choi B.-S."/>
            <person name="Jung M."/>
            <person name="Ginzburg D."/>
            <person name="Zhao K."/>
            <person name="Won S.Y."/>
            <person name="Oh T.-J."/>
            <person name="Yu Y."/>
            <person name="Kim N.-H."/>
            <person name="Lee O.R."/>
            <person name="Lee T.-H."/>
            <person name="Bashyal P."/>
            <person name="Kim T.-S."/>
            <person name="Lee W.-H."/>
            <person name="Kawkins C."/>
            <person name="Kim C.-K."/>
            <person name="Kim J.S."/>
            <person name="Ahn B.O."/>
            <person name="Rhee S.Y."/>
            <person name="Sohng J.K."/>
        </authorList>
    </citation>
    <scope>NUCLEOTIDE SEQUENCE</scope>
    <source>
        <tissue evidence="8">Leaf</tissue>
    </source>
</reference>
<keyword evidence="9" id="KW-1185">Reference proteome</keyword>
<dbReference type="AlphaFoldDB" id="A0A834WZ64"/>
<gene>
    <name evidence="8" type="ORF">G2W53_010394</name>
</gene>
<protein>
    <recommendedName>
        <fullName evidence="1">type I protein arginine methyltransferase</fullName>
        <ecNumber evidence="1">2.1.1.319</ecNumber>
    </recommendedName>
</protein>
<evidence type="ECO:0000259" key="7">
    <source>
        <dbReference type="Pfam" id="PF14845"/>
    </source>
</evidence>
<dbReference type="GO" id="GO:0016787">
    <property type="term" value="F:hydrolase activity"/>
    <property type="evidence" value="ECO:0007669"/>
    <property type="project" value="UniProtKB-KW"/>
</dbReference>
<evidence type="ECO:0000256" key="2">
    <source>
        <dbReference type="ARBA" id="ARBA00022691"/>
    </source>
</evidence>
<dbReference type="PANTHER" id="PTHR11006:SF10">
    <property type="entry name" value="HISTONE-ARGININE METHYLTRANSFERASE CARMER-RELATED"/>
    <property type="match status" value="1"/>
</dbReference>